<dbReference type="GeneID" id="93366088"/>
<evidence type="ECO:0000259" key="4">
    <source>
        <dbReference type="PROSITE" id="PS50893"/>
    </source>
</evidence>
<evidence type="ECO:0000256" key="2">
    <source>
        <dbReference type="ARBA" id="ARBA00022741"/>
    </source>
</evidence>
<dbReference type="RefSeq" id="WP_004334324.1">
    <property type="nucleotide sequence ID" value="NZ_ACNN01000026.1"/>
</dbReference>
<dbReference type="InterPro" id="IPR003439">
    <property type="entry name" value="ABC_transporter-like_ATP-bd"/>
</dbReference>
<accession>C3JBH3</accession>
<dbReference type="PANTHER" id="PTHR43023">
    <property type="entry name" value="PROTEIN TRIGALACTOSYLDIACYLGLYCEROL 3, CHLOROPLASTIC"/>
    <property type="match status" value="1"/>
</dbReference>
<dbReference type="InterPro" id="IPR003593">
    <property type="entry name" value="AAA+_ATPase"/>
</dbReference>
<dbReference type="Gene3D" id="3.40.50.300">
    <property type="entry name" value="P-loop containing nucleotide triphosphate hydrolases"/>
    <property type="match status" value="1"/>
</dbReference>
<keyword evidence="2" id="KW-0547">Nucleotide-binding</keyword>
<keyword evidence="6" id="KW-1185">Reference proteome</keyword>
<evidence type="ECO:0000256" key="1">
    <source>
        <dbReference type="ARBA" id="ARBA00022448"/>
    </source>
</evidence>
<dbReference type="Proteomes" id="UP000004295">
    <property type="component" value="Unassembled WGS sequence"/>
</dbReference>
<dbReference type="STRING" id="553175.POREN0001_1707"/>
<gene>
    <name evidence="5" type="ORF">POREN0001_1707</name>
</gene>
<sequence>MIEVKNLVKEFEDKQVLKGISTIFKSATTNLIIGKSGAGKTVLLKSLIGLVTPTSGEILFDGEGILQFDKEKRKQLYRKMGVMFQGSALFDSMTVLENVQFPLDMFLRKPLKTRRAIAQEYLKKVGLADAAAKYPSEISGGMMKRAAIARALVTRPKYLFCDEPNSGLDPKTGGQIDQLIHDLTKEFEVTTIINTHDMNSVHNIGENIIFLYRGEKNWEGSASDIEKTGTPELKRFIL</sequence>
<dbReference type="InterPro" id="IPR027417">
    <property type="entry name" value="P-loop_NTPase"/>
</dbReference>
<keyword evidence="3 5" id="KW-0067">ATP-binding</keyword>
<dbReference type="SUPFAM" id="SSF52540">
    <property type="entry name" value="P-loop containing nucleoside triphosphate hydrolases"/>
    <property type="match status" value="1"/>
</dbReference>
<evidence type="ECO:0000313" key="6">
    <source>
        <dbReference type="Proteomes" id="UP000004295"/>
    </source>
</evidence>
<dbReference type="InterPro" id="IPR017871">
    <property type="entry name" value="ABC_transporter-like_CS"/>
</dbReference>
<proteinExistence type="predicted"/>
<dbReference type="eggNOG" id="COG1127">
    <property type="taxonomic scope" value="Bacteria"/>
</dbReference>
<reference evidence="5 6" key="1">
    <citation type="submission" date="2009-04" db="EMBL/GenBank/DDBJ databases">
        <authorList>
            <person name="Sebastian Y."/>
            <person name="Madupu R."/>
            <person name="Durkin A.S."/>
            <person name="Torralba M."/>
            <person name="Methe B."/>
            <person name="Sutton G.G."/>
            <person name="Strausberg R.L."/>
            <person name="Nelson K.E."/>
        </authorList>
    </citation>
    <scope>NUCLEOTIDE SEQUENCE [LARGE SCALE GENOMIC DNA]</scope>
    <source>
        <strain evidence="6">ATCC 35406 / BCRC 14492 / JCM 8526 / NCTC 13058 / HG 370</strain>
    </source>
</reference>
<name>C3JBH3_POREA</name>
<dbReference type="Pfam" id="PF00005">
    <property type="entry name" value="ABC_tran"/>
    <property type="match status" value="1"/>
</dbReference>
<comment type="caution">
    <text evidence="5">The sequence shown here is derived from an EMBL/GenBank/DDBJ whole genome shotgun (WGS) entry which is preliminary data.</text>
</comment>
<dbReference type="AlphaFoldDB" id="C3JBH3"/>
<feature type="domain" description="ABC transporter" evidence="4">
    <location>
        <begin position="2"/>
        <end position="238"/>
    </location>
</feature>
<evidence type="ECO:0000313" key="5">
    <source>
        <dbReference type="EMBL" id="EEN82487.1"/>
    </source>
</evidence>
<evidence type="ECO:0000256" key="3">
    <source>
        <dbReference type="ARBA" id="ARBA00022840"/>
    </source>
</evidence>
<organism evidence="5 6">
    <name type="scientific">Porphyromonas endodontalis (strain ATCC 35406 / DSM 24491 / JCM 8526 / CCUG 16442 / BCRC 14492 / NCTC 13058 / HG 370)</name>
    <name type="common">Bacteroides endodontalis</name>
    <dbReference type="NCBI Taxonomy" id="553175"/>
    <lineage>
        <taxon>Bacteria</taxon>
        <taxon>Pseudomonadati</taxon>
        <taxon>Bacteroidota</taxon>
        <taxon>Bacteroidia</taxon>
        <taxon>Bacteroidales</taxon>
        <taxon>Porphyromonadaceae</taxon>
        <taxon>Porphyromonas</taxon>
    </lineage>
</organism>
<dbReference type="SMART" id="SM00382">
    <property type="entry name" value="AAA"/>
    <property type="match status" value="1"/>
</dbReference>
<dbReference type="EMBL" id="ACNN01000026">
    <property type="protein sequence ID" value="EEN82487.1"/>
    <property type="molecule type" value="Genomic_DNA"/>
</dbReference>
<dbReference type="PANTHER" id="PTHR43023:SF6">
    <property type="entry name" value="INTERMEMBRANE PHOSPHOLIPID TRANSPORT SYSTEM ATP-BINDING PROTEIN MLAF"/>
    <property type="match status" value="1"/>
</dbReference>
<keyword evidence="1" id="KW-0813">Transport</keyword>
<dbReference type="PROSITE" id="PS00211">
    <property type="entry name" value="ABC_TRANSPORTER_1"/>
    <property type="match status" value="1"/>
</dbReference>
<dbReference type="GO" id="GO:0005524">
    <property type="term" value="F:ATP binding"/>
    <property type="evidence" value="ECO:0007669"/>
    <property type="project" value="UniProtKB-KW"/>
</dbReference>
<dbReference type="GO" id="GO:0016887">
    <property type="term" value="F:ATP hydrolysis activity"/>
    <property type="evidence" value="ECO:0007669"/>
    <property type="project" value="InterPro"/>
</dbReference>
<dbReference type="PROSITE" id="PS50893">
    <property type="entry name" value="ABC_TRANSPORTER_2"/>
    <property type="match status" value="1"/>
</dbReference>
<protein>
    <submittedName>
        <fullName evidence="5">ABC transporter, ATP-binding protein</fullName>
    </submittedName>
</protein>